<dbReference type="InterPro" id="IPR002347">
    <property type="entry name" value="SDR_fam"/>
</dbReference>
<accession>A0A494TQJ6</accession>
<keyword evidence="4" id="KW-1185">Reference proteome</keyword>
<dbReference type="Gene3D" id="3.40.50.720">
    <property type="entry name" value="NAD(P)-binding Rossmann-like Domain"/>
    <property type="match status" value="1"/>
</dbReference>
<proteinExistence type="inferred from homology"/>
<evidence type="ECO:0000256" key="1">
    <source>
        <dbReference type="ARBA" id="ARBA00006484"/>
    </source>
</evidence>
<evidence type="ECO:0000313" key="3">
    <source>
        <dbReference type="EMBL" id="AYJ87738.1"/>
    </source>
</evidence>
<dbReference type="GO" id="GO:0032787">
    <property type="term" value="P:monocarboxylic acid metabolic process"/>
    <property type="evidence" value="ECO:0007669"/>
    <property type="project" value="UniProtKB-ARBA"/>
</dbReference>
<dbReference type="AlphaFoldDB" id="A0A494TQJ6"/>
<dbReference type="Proteomes" id="UP000276254">
    <property type="component" value="Chromosome"/>
</dbReference>
<gene>
    <name evidence="3" type="ORF">D3Y57_19670</name>
</gene>
<reference evidence="3 4" key="1">
    <citation type="submission" date="2018-09" db="EMBL/GenBank/DDBJ databases">
        <title>Sphingomonas peninsula sp. nov., isolated from fildes peninsula, Antarctic soil.</title>
        <authorList>
            <person name="Yingchao G."/>
        </authorList>
    </citation>
    <scope>NUCLEOTIDE SEQUENCE [LARGE SCALE GENOMIC DNA]</scope>
    <source>
        <strain evidence="3 4">YZ-8</strain>
    </source>
</reference>
<dbReference type="Pfam" id="PF00106">
    <property type="entry name" value="adh_short"/>
    <property type="match status" value="1"/>
</dbReference>
<sequence>MRYQDKIVIVTGAASGIGAATARALATEGATLVLGDRNVQGASDVAISIGKQAMPVEFEASSADGCRGLIEQAISAHGRIDMLCNIAGLMDWAPLEQFDESRWDQMVAVNLSAVFHLSRAAMPHLVASRGNIVNMASAAGLVGVAYSAAYCATKHGVIGLTKSMAIEFASAGVRVNAICPTGVKTAMMSNLVWPENIDVSLLMRNSSKLGDMIDPEDVAAAVCFLGSSDARQVSGISFPVDGAQTAG</sequence>
<name>A0A494TQJ6_SPHPE</name>
<dbReference type="PRINTS" id="PR00080">
    <property type="entry name" value="SDRFAMILY"/>
</dbReference>
<dbReference type="KEGG" id="spha:D3Y57_19670"/>
<comment type="similarity">
    <text evidence="1 2">Belongs to the short-chain dehydrogenases/reductases (SDR) family.</text>
</comment>
<dbReference type="PROSITE" id="PS00061">
    <property type="entry name" value="ADH_SHORT"/>
    <property type="match status" value="1"/>
</dbReference>
<dbReference type="EMBL" id="CP032829">
    <property type="protein sequence ID" value="AYJ87738.1"/>
    <property type="molecule type" value="Genomic_DNA"/>
</dbReference>
<dbReference type="InterPro" id="IPR050259">
    <property type="entry name" value="SDR"/>
</dbReference>
<organism evidence="3 4">
    <name type="scientific">Sphingomonas paeninsulae</name>
    <dbReference type="NCBI Taxonomy" id="2319844"/>
    <lineage>
        <taxon>Bacteria</taxon>
        <taxon>Pseudomonadati</taxon>
        <taxon>Pseudomonadota</taxon>
        <taxon>Alphaproteobacteria</taxon>
        <taxon>Sphingomonadales</taxon>
        <taxon>Sphingomonadaceae</taxon>
        <taxon>Sphingomonas</taxon>
    </lineage>
</organism>
<dbReference type="OrthoDB" id="9804774at2"/>
<dbReference type="InterPro" id="IPR020904">
    <property type="entry name" value="Sc_DH/Rdtase_CS"/>
</dbReference>
<dbReference type="InterPro" id="IPR036291">
    <property type="entry name" value="NAD(P)-bd_dom_sf"/>
</dbReference>
<dbReference type="FunFam" id="3.40.50.720:FF:000084">
    <property type="entry name" value="Short-chain dehydrogenase reductase"/>
    <property type="match status" value="1"/>
</dbReference>
<dbReference type="SUPFAM" id="SSF51735">
    <property type="entry name" value="NAD(P)-binding Rossmann-fold domains"/>
    <property type="match status" value="1"/>
</dbReference>
<evidence type="ECO:0000313" key="4">
    <source>
        <dbReference type="Proteomes" id="UP000276254"/>
    </source>
</evidence>
<protein>
    <submittedName>
        <fullName evidence="3">SDR family oxidoreductase</fullName>
    </submittedName>
</protein>
<evidence type="ECO:0000256" key="2">
    <source>
        <dbReference type="RuleBase" id="RU000363"/>
    </source>
</evidence>
<dbReference type="PANTHER" id="PTHR42879:SF2">
    <property type="entry name" value="3-OXOACYL-[ACYL-CARRIER-PROTEIN] REDUCTASE FABG"/>
    <property type="match status" value="1"/>
</dbReference>
<dbReference type="PANTHER" id="PTHR42879">
    <property type="entry name" value="3-OXOACYL-(ACYL-CARRIER-PROTEIN) REDUCTASE"/>
    <property type="match status" value="1"/>
</dbReference>
<dbReference type="CDD" id="cd05233">
    <property type="entry name" value="SDR_c"/>
    <property type="match status" value="1"/>
</dbReference>
<dbReference type="PRINTS" id="PR00081">
    <property type="entry name" value="GDHRDH"/>
</dbReference>